<feature type="transmembrane region" description="Helical" evidence="5">
    <location>
        <begin position="489"/>
        <end position="508"/>
    </location>
</feature>
<keyword evidence="3 5" id="KW-1133">Transmembrane helix</keyword>
<dbReference type="GeneID" id="119719915"/>
<dbReference type="InterPro" id="IPR020846">
    <property type="entry name" value="MFS_dom"/>
</dbReference>
<dbReference type="GO" id="GO:0022857">
    <property type="term" value="F:transmembrane transporter activity"/>
    <property type="evidence" value="ECO:0007669"/>
    <property type="project" value="InterPro"/>
</dbReference>
<organism evidence="7 8">
    <name type="scientific">Patiria miniata</name>
    <name type="common">Bat star</name>
    <name type="synonym">Asterina miniata</name>
    <dbReference type="NCBI Taxonomy" id="46514"/>
    <lineage>
        <taxon>Eukaryota</taxon>
        <taxon>Metazoa</taxon>
        <taxon>Echinodermata</taxon>
        <taxon>Eleutherozoa</taxon>
        <taxon>Asterozoa</taxon>
        <taxon>Asteroidea</taxon>
        <taxon>Valvatacea</taxon>
        <taxon>Valvatida</taxon>
        <taxon>Asterinidae</taxon>
        <taxon>Patiria</taxon>
    </lineage>
</organism>
<feature type="transmembrane region" description="Helical" evidence="5">
    <location>
        <begin position="259"/>
        <end position="281"/>
    </location>
</feature>
<feature type="domain" description="Major facilitator superfamily (MFS) profile" evidence="6">
    <location>
        <begin position="117"/>
        <end position="542"/>
    </location>
</feature>
<feature type="transmembrane region" description="Helical" evidence="5">
    <location>
        <begin position="287"/>
        <end position="304"/>
    </location>
</feature>
<feature type="transmembrane region" description="Helical" evidence="5">
    <location>
        <begin position="456"/>
        <end position="477"/>
    </location>
</feature>
<feature type="transmembrane region" description="Helical" evidence="5">
    <location>
        <begin position="403"/>
        <end position="424"/>
    </location>
</feature>
<evidence type="ECO:0000313" key="7">
    <source>
        <dbReference type="EnsemblMetazoa" id="XP_038045314.1"/>
    </source>
</evidence>
<evidence type="ECO:0000256" key="1">
    <source>
        <dbReference type="ARBA" id="ARBA00004141"/>
    </source>
</evidence>
<feature type="transmembrane region" description="Helical" evidence="5">
    <location>
        <begin position="374"/>
        <end position="391"/>
    </location>
</feature>
<dbReference type="EnsemblMetazoa" id="XM_038189386.1">
    <property type="protein sequence ID" value="XP_038045314.1"/>
    <property type="gene ID" value="LOC119719915"/>
</dbReference>
<dbReference type="SUPFAM" id="SSF103473">
    <property type="entry name" value="MFS general substrate transporter"/>
    <property type="match status" value="1"/>
</dbReference>
<proteinExistence type="predicted"/>
<protein>
    <recommendedName>
        <fullName evidence="6">Major facilitator superfamily (MFS) profile domain-containing protein</fullName>
    </recommendedName>
</protein>
<keyword evidence="4 5" id="KW-0472">Membrane</keyword>
<evidence type="ECO:0000256" key="2">
    <source>
        <dbReference type="ARBA" id="ARBA00022692"/>
    </source>
</evidence>
<evidence type="ECO:0000259" key="6">
    <source>
        <dbReference type="PROSITE" id="PS50850"/>
    </source>
</evidence>
<keyword evidence="8" id="KW-1185">Reference proteome</keyword>
<evidence type="ECO:0000256" key="4">
    <source>
        <dbReference type="ARBA" id="ARBA00023136"/>
    </source>
</evidence>
<feature type="transmembrane region" description="Helical" evidence="5">
    <location>
        <begin position="514"/>
        <end position="537"/>
    </location>
</feature>
<dbReference type="Pfam" id="PF00083">
    <property type="entry name" value="Sugar_tr"/>
    <property type="match status" value="1"/>
</dbReference>
<dbReference type="Gene3D" id="1.20.1250.20">
    <property type="entry name" value="MFS general substrate transporter like domains"/>
    <property type="match status" value="1"/>
</dbReference>
<name>A0A913Z065_PATMI</name>
<dbReference type="InterPro" id="IPR036259">
    <property type="entry name" value="MFS_trans_sf"/>
</dbReference>
<dbReference type="GO" id="GO:0016020">
    <property type="term" value="C:membrane"/>
    <property type="evidence" value="ECO:0007669"/>
    <property type="project" value="UniProtKB-SubCell"/>
</dbReference>
<sequence>MTEDQKDDLKIDSGENEPPKFDDILEIIGGFGKWQKILFVWAPLIGVMTGAHTIAQVFFAGESDHWCRVPKWDHANCTANGQPDDWGCLLAKRDASIPFQIQGGKKVYDSCKMYDVLNVDFTVGMNTSDYSNVTIKCPTAEAGSHAWEYDTRQYKTTIITEFDLVCDDRGTPSILQSVYFGGLLVGSLFFGSLADFIGRKPATYLASALLLLMSLGNIFSPSIVVYAILRFFVAAGAMGAFICVFVLVNEFLSPNRRVLVGISFQGFFAAGLTIVPLLAYFIRYWRFLQLCIALPTALYILMYFQMPESARWQITKGRYSQAEKTLRQVAARNKKDFPEEMFSPEAISAAQETQSKGQSTAVGLFRTPNMRIKTLNIMFNWFVNSMVYYGLNLSTSDLGVDDYLAAVISGLVEFPSYVFCVIALQYVGRRINLGGNLLVGGVACIITAFLDAGNARLAIAMIGKFCISASFAIIYVVSGEIYPTSVRSAGLGISSASARFAGILSPFILDLKEFWSPLPFVVFGSLSVAAGLLSFLLPETKDKKLPETLEEGEAFGKCKCLGYNKEDDAFPTMAIIDMTELDTKQEVHNYAFDNKESKPKDTDEK</sequence>
<evidence type="ECO:0000256" key="3">
    <source>
        <dbReference type="ARBA" id="ARBA00022989"/>
    </source>
</evidence>
<evidence type="ECO:0000256" key="5">
    <source>
        <dbReference type="SAM" id="Phobius"/>
    </source>
</evidence>
<dbReference type="RefSeq" id="XP_038045314.1">
    <property type="nucleotide sequence ID" value="XM_038189386.1"/>
</dbReference>
<comment type="subcellular location">
    <subcellularLocation>
        <location evidence="1">Membrane</location>
        <topology evidence="1">Multi-pass membrane protein</topology>
    </subcellularLocation>
</comment>
<dbReference type="PANTHER" id="PTHR24064">
    <property type="entry name" value="SOLUTE CARRIER FAMILY 22 MEMBER"/>
    <property type="match status" value="1"/>
</dbReference>
<keyword evidence="2 5" id="KW-0812">Transmembrane</keyword>
<accession>A0A913Z065</accession>
<dbReference type="AlphaFoldDB" id="A0A913Z065"/>
<reference evidence="7" key="1">
    <citation type="submission" date="2022-11" db="UniProtKB">
        <authorList>
            <consortium name="EnsemblMetazoa"/>
        </authorList>
    </citation>
    <scope>IDENTIFICATION</scope>
</reference>
<dbReference type="OrthoDB" id="5141738at2759"/>
<dbReference type="CDD" id="cd17317">
    <property type="entry name" value="MFS_SLC22"/>
    <property type="match status" value="1"/>
</dbReference>
<feature type="transmembrane region" description="Helical" evidence="5">
    <location>
        <begin position="431"/>
        <end position="450"/>
    </location>
</feature>
<dbReference type="InterPro" id="IPR005828">
    <property type="entry name" value="MFS_sugar_transport-like"/>
</dbReference>
<evidence type="ECO:0000313" key="8">
    <source>
        <dbReference type="Proteomes" id="UP000887568"/>
    </source>
</evidence>
<dbReference type="PROSITE" id="PS50850">
    <property type="entry name" value="MFS"/>
    <property type="match status" value="1"/>
</dbReference>
<dbReference type="Proteomes" id="UP000887568">
    <property type="component" value="Unplaced"/>
</dbReference>
<dbReference type="OMA" id="GAFICVF"/>
<feature type="transmembrane region" description="Helical" evidence="5">
    <location>
        <begin position="231"/>
        <end position="252"/>
    </location>
</feature>
<feature type="transmembrane region" description="Helical" evidence="5">
    <location>
        <begin position="178"/>
        <end position="197"/>
    </location>
</feature>
<feature type="transmembrane region" description="Helical" evidence="5">
    <location>
        <begin position="204"/>
        <end position="225"/>
    </location>
</feature>